<dbReference type="PROSITE" id="PS00108">
    <property type="entry name" value="PROTEIN_KINASE_ST"/>
    <property type="match status" value="1"/>
</dbReference>
<dbReference type="PROSITE" id="PS00107">
    <property type="entry name" value="PROTEIN_KINASE_ATP"/>
    <property type="match status" value="1"/>
</dbReference>
<comment type="caution">
    <text evidence="7">The sequence shown here is derived from an EMBL/GenBank/DDBJ whole genome shotgun (WGS) entry which is preliminary data.</text>
</comment>
<protein>
    <recommendedName>
        <fullName evidence="6">Protein kinase domain-containing protein</fullName>
    </recommendedName>
</protein>
<name>A0A1F6CCD1_HANXR</name>
<proteinExistence type="predicted"/>
<dbReference type="PANTHER" id="PTHR43289">
    <property type="entry name" value="MITOGEN-ACTIVATED PROTEIN KINASE KINASE KINASE 20-RELATED"/>
    <property type="match status" value="1"/>
</dbReference>
<evidence type="ECO:0000256" key="2">
    <source>
        <dbReference type="ARBA" id="ARBA00022741"/>
    </source>
</evidence>
<evidence type="ECO:0000313" key="7">
    <source>
        <dbReference type="EMBL" id="OGG46647.1"/>
    </source>
</evidence>
<evidence type="ECO:0000256" key="5">
    <source>
        <dbReference type="PROSITE-ProRule" id="PRU10141"/>
    </source>
</evidence>
<dbReference type="InterPro" id="IPR011009">
    <property type="entry name" value="Kinase-like_dom_sf"/>
</dbReference>
<keyword evidence="3" id="KW-0418">Kinase</keyword>
<organism evidence="7 8">
    <name type="scientific">Handelsmanbacteria sp. (strain RIFCSPLOWO2_12_FULL_64_10)</name>
    <dbReference type="NCBI Taxonomy" id="1817868"/>
    <lineage>
        <taxon>Bacteria</taxon>
        <taxon>Candidatus Handelsmaniibacteriota</taxon>
    </lineage>
</organism>
<dbReference type="InterPro" id="IPR000719">
    <property type="entry name" value="Prot_kinase_dom"/>
</dbReference>
<reference evidence="7 8" key="1">
    <citation type="journal article" date="2016" name="Nat. Commun.">
        <title>Thousands of microbial genomes shed light on interconnected biogeochemical processes in an aquifer system.</title>
        <authorList>
            <person name="Anantharaman K."/>
            <person name="Brown C.T."/>
            <person name="Hug L.A."/>
            <person name="Sharon I."/>
            <person name="Castelle C.J."/>
            <person name="Probst A.J."/>
            <person name="Thomas B.C."/>
            <person name="Singh A."/>
            <person name="Wilkins M.J."/>
            <person name="Karaoz U."/>
            <person name="Brodie E.L."/>
            <person name="Williams K.H."/>
            <person name="Hubbard S.S."/>
            <person name="Banfield J.F."/>
        </authorList>
    </citation>
    <scope>NUCLEOTIDE SEQUENCE [LARGE SCALE GENOMIC DNA]</scope>
    <source>
        <strain evidence="8">RIFCSPLOWO2_12_FULL_64_10</strain>
    </source>
</reference>
<dbReference type="Pfam" id="PF00069">
    <property type="entry name" value="Pkinase"/>
    <property type="match status" value="1"/>
</dbReference>
<evidence type="ECO:0000256" key="3">
    <source>
        <dbReference type="ARBA" id="ARBA00022777"/>
    </source>
</evidence>
<sequence length="452" mass="50343">MAIVKGWEVESHLDPFLRGQKKLGSGDEQLARALLTNDLVDVDELLEILVGLTGGDEDIPPVSGTLADLLEERRLAKFNRPEEQVVVESLPAVEIDRLDSPLTALPVLNRGQEVGRYRLEEVLGRGGMGEVWRGHDPVLDRTVAIKFLLGDFSDVGTSLLKESRLAALLEHPNIVPIFDLGELHGYPYVVMRLVDGHPINKHPDRRSLAAFRWIMEACGGIECAHRKGVIHRDIKPGNIMVDTDGRTFVMDFGLARSVFDQDRRDQEAAAEDEPKDEWEDYISTLAALAAEDLGIEADLFESRKSAVVGTPPYMSPEQAMGYRVAFEETGVRHSQVRNIRDERELRQQWGSMGVGPWSDVFSLGATLYELATGSAPFRGQGASDTLRQVLTATPPRPVVPERWFGEVRDRGERCERLSLIIMQCLSKDPAARPELGIVALELENMLRIPMVE</sequence>
<dbReference type="PANTHER" id="PTHR43289:SF6">
    <property type="entry name" value="SERINE_THREONINE-PROTEIN KINASE NEKL-3"/>
    <property type="match status" value="1"/>
</dbReference>
<keyword evidence="1" id="KW-0808">Transferase</keyword>
<dbReference type="Gene3D" id="1.10.510.10">
    <property type="entry name" value="Transferase(Phosphotransferase) domain 1"/>
    <property type="match status" value="1"/>
</dbReference>
<dbReference type="CDD" id="cd14014">
    <property type="entry name" value="STKc_PknB_like"/>
    <property type="match status" value="1"/>
</dbReference>
<dbReference type="PROSITE" id="PS50011">
    <property type="entry name" value="PROTEIN_KINASE_DOM"/>
    <property type="match status" value="1"/>
</dbReference>
<dbReference type="SUPFAM" id="SSF56112">
    <property type="entry name" value="Protein kinase-like (PK-like)"/>
    <property type="match status" value="1"/>
</dbReference>
<gene>
    <name evidence="7" type="ORF">A3F84_29460</name>
</gene>
<feature type="domain" description="Protein kinase" evidence="6">
    <location>
        <begin position="117"/>
        <end position="446"/>
    </location>
</feature>
<dbReference type="GO" id="GO:0004674">
    <property type="term" value="F:protein serine/threonine kinase activity"/>
    <property type="evidence" value="ECO:0007669"/>
    <property type="project" value="TreeGrafter"/>
</dbReference>
<dbReference type="SMART" id="SM00220">
    <property type="entry name" value="S_TKc"/>
    <property type="match status" value="1"/>
</dbReference>
<dbReference type="InterPro" id="IPR017441">
    <property type="entry name" value="Protein_kinase_ATP_BS"/>
</dbReference>
<dbReference type="Proteomes" id="UP000178606">
    <property type="component" value="Unassembled WGS sequence"/>
</dbReference>
<dbReference type="GO" id="GO:0005524">
    <property type="term" value="F:ATP binding"/>
    <property type="evidence" value="ECO:0007669"/>
    <property type="project" value="UniProtKB-UniRule"/>
</dbReference>
<dbReference type="EMBL" id="MFKF01000291">
    <property type="protein sequence ID" value="OGG46647.1"/>
    <property type="molecule type" value="Genomic_DNA"/>
</dbReference>
<dbReference type="AlphaFoldDB" id="A0A1F6CCD1"/>
<evidence type="ECO:0000256" key="4">
    <source>
        <dbReference type="ARBA" id="ARBA00022840"/>
    </source>
</evidence>
<dbReference type="Gene3D" id="3.30.200.20">
    <property type="entry name" value="Phosphorylase Kinase, domain 1"/>
    <property type="match status" value="1"/>
</dbReference>
<keyword evidence="4 5" id="KW-0067">ATP-binding</keyword>
<dbReference type="InterPro" id="IPR008271">
    <property type="entry name" value="Ser/Thr_kinase_AS"/>
</dbReference>
<evidence type="ECO:0000259" key="6">
    <source>
        <dbReference type="PROSITE" id="PS50011"/>
    </source>
</evidence>
<accession>A0A1F6CCD1</accession>
<evidence type="ECO:0000313" key="8">
    <source>
        <dbReference type="Proteomes" id="UP000178606"/>
    </source>
</evidence>
<keyword evidence="2 5" id="KW-0547">Nucleotide-binding</keyword>
<evidence type="ECO:0000256" key="1">
    <source>
        <dbReference type="ARBA" id="ARBA00022679"/>
    </source>
</evidence>
<feature type="binding site" evidence="5">
    <location>
        <position position="146"/>
    </location>
    <ligand>
        <name>ATP</name>
        <dbReference type="ChEBI" id="CHEBI:30616"/>
    </ligand>
</feature>